<evidence type="ECO:0000256" key="3">
    <source>
        <dbReference type="ARBA" id="ARBA00022475"/>
    </source>
</evidence>
<dbReference type="PANTHER" id="PTHR30012">
    <property type="entry name" value="GENERAL SECRETION PATHWAY PROTEIN"/>
    <property type="match status" value="1"/>
</dbReference>
<dbReference type="PRINTS" id="PR00812">
    <property type="entry name" value="BCTERIALGSPF"/>
</dbReference>
<evidence type="ECO:0000256" key="1">
    <source>
        <dbReference type="ARBA" id="ARBA00004429"/>
    </source>
</evidence>
<comment type="similarity">
    <text evidence="2">Belongs to the GSP F family.</text>
</comment>
<dbReference type="InterPro" id="IPR018076">
    <property type="entry name" value="T2SS_GspF_dom"/>
</dbReference>
<evidence type="ECO:0000256" key="7">
    <source>
        <dbReference type="ARBA" id="ARBA00023136"/>
    </source>
</evidence>
<feature type="domain" description="Type II secretion system protein GspF" evidence="9">
    <location>
        <begin position="271"/>
        <end position="393"/>
    </location>
</feature>
<reference evidence="10 11" key="1">
    <citation type="journal article" date="2015" name="Nature">
        <title>rRNA introns, odd ribosomes, and small enigmatic genomes across a large radiation of phyla.</title>
        <authorList>
            <person name="Brown C.T."/>
            <person name="Hug L.A."/>
            <person name="Thomas B.C."/>
            <person name="Sharon I."/>
            <person name="Castelle C.J."/>
            <person name="Singh A."/>
            <person name="Wilkins M.J."/>
            <person name="Williams K.H."/>
            <person name="Banfield J.F."/>
        </authorList>
    </citation>
    <scope>NUCLEOTIDE SEQUENCE [LARGE SCALE GENOMIC DNA]</scope>
</reference>
<organism evidence="10 11">
    <name type="scientific">Candidatus Woesebacteria bacterium GW2011_GWA1_37_8</name>
    <dbReference type="NCBI Taxonomy" id="1618546"/>
    <lineage>
        <taxon>Bacteria</taxon>
        <taxon>Candidatus Woeseibacteriota</taxon>
    </lineage>
</organism>
<sequence>MKRYRYKAKNENGIVVTGEVEASSISHAVKLLRGKGLFVINISGGKTISLDFLKQISSGVSSGDLTNFTRQLATMVNAGLPITEALLILRSQSQSKMQAIISQILADVEEGQSLSASMGKHPKIFSKSYIALVKSGEVSGVLDDVLVKLSDTMEKQQEFRGKIKGAMVYPIIIILGMIGVALIMLIFVIPRMTSLYDQFGAELPITTRILVFVSSSMVKFWPVLLILTALLFWGLKAYRATKAGRHKIDAMLLGMPLLGDLQKQVVLTDLTRTMSLMVGAGVSILEALHIITEISKNALITEALEDISTMVEKGFPLAMAFSKHSDVFPFLLSQMVAVGEETGKMDEVMAKVSHVFEIESEQRLKALSAAIEPIILIVLGIGVAFLVISVIMPIYNLTTKI</sequence>
<dbReference type="Pfam" id="PF00482">
    <property type="entry name" value="T2SSF"/>
    <property type="match status" value="2"/>
</dbReference>
<proteinExistence type="inferred from homology"/>
<dbReference type="Gene3D" id="1.20.81.30">
    <property type="entry name" value="Type II secretion system (T2SS), domain F"/>
    <property type="match status" value="2"/>
</dbReference>
<evidence type="ECO:0000256" key="4">
    <source>
        <dbReference type="ARBA" id="ARBA00022519"/>
    </source>
</evidence>
<evidence type="ECO:0000313" key="10">
    <source>
        <dbReference type="EMBL" id="KKQ45508.1"/>
    </source>
</evidence>
<dbReference type="GO" id="GO:0005886">
    <property type="term" value="C:plasma membrane"/>
    <property type="evidence" value="ECO:0007669"/>
    <property type="project" value="UniProtKB-SubCell"/>
</dbReference>
<dbReference type="PANTHER" id="PTHR30012:SF0">
    <property type="entry name" value="TYPE II SECRETION SYSTEM PROTEIN F-RELATED"/>
    <property type="match status" value="1"/>
</dbReference>
<evidence type="ECO:0000256" key="6">
    <source>
        <dbReference type="ARBA" id="ARBA00022989"/>
    </source>
</evidence>
<evidence type="ECO:0000256" key="2">
    <source>
        <dbReference type="ARBA" id="ARBA00005745"/>
    </source>
</evidence>
<keyword evidence="4" id="KW-0997">Cell inner membrane</keyword>
<keyword evidence="6 8" id="KW-1133">Transmembrane helix</keyword>
<keyword evidence="5 8" id="KW-0812">Transmembrane</keyword>
<keyword evidence="3" id="KW-1003">Cell membrane</keyword>
<evidence type="ECO:0000259" key="9">
    <source>
        <dbReference type="Pfam" id="PF00482"/>
    </source>
</evidence>
<gene>
    <name evidence="10" type="ORF">US62_C0014G0012</name>
</gene>
<dbReference type="InterPro" id="IPR003004">
    <property type="entry name" value="GspF/PilC"/>
</dbReference>
<name>A0A0G0HQS7_9BACT</name>
<feature type="transmembrane region" description="Helical" evidence="8">
    <location>
        <begin position="166"/>
        <end position="189"/>
    </location>
</feature>
<dbReference type="InterPro" id="IPR042094">
    <property type="entry name" value="T2SS_GspF_sf"/>
</dbReference>
<evidence type="ECO:0000256" key="8">
    <source>
        <dbReference type="SAM" id="Phobius"/>
    </source>
</evidence>
<protein>
    <submittedName>
        <fullName evidence="10">Competence protein PilC</fullName>
    </submittedName>
</protein>
<feature type="transmembrane region" description="Helical" evidence="8">
    <location>
        <begin position="373"/>
        <end position="395"/>
    </location>
</feature>
<feature type="transmembrane region" description="Helical" evidence="8">
    <location>
        <begin position="209"/>
        <end position="235"/>
    </location>
</feature>
<dbReference type="FunFam" id="1.20.81.30:FF:000001">
    <property type="entry name" value="Type II secretion system protein F"/>
    <property type="match status" value="2"/>
</dbReference>
<dbReference type="EMBL" id="LBTR01000014">
    <property type="protein sequence ID" value="KKQ45508.1"/>
    <property type="molecule type" value="Genomic_DNA"/>
</dbReference>
<keyword evidence="7 8" id="KW-0472">Membrane</keyword>
<evidence type="ECO:0000313" key="11">
    <source>
        <dbReference type="Proteomes" id="UP000034603"/>
    </source>
</evidence>
<evidence type="ECO:0000256" key="5">
    <source>
        <dbReference type="ARBA" id="ARBA00022692"/>
    </source>
</evidence>
<feature type="domain" description="Type II secretion system protein GspF" evidence="9">
    <location>
        <begin position="68"/>
        <end position="190"/>
    </location>
</feature>
<comment type="caution">
    <text evidence="10">The sequence shown here is derived from an EMBL/GenBank/DDBJ whole genome shotgun (WGS) entry which is preliminary data.</text>
</comment>
<dbReference type="GO" id="GO:0015628">
    <property type="term" value="P:protein secretion by the type II secretion system"/>
    <property type="evidence" value="ECO:0007669"/>
    <property type="project" value="TreeGrafter"/>
</dbReference>
<comment type="subcellular location">
    <subcellularLocation>
        <location evidence="1">Cell inner membrane</location>
        <topology evidence="1">Multi-pass membrane protein</topology>
    </subcellularLocation>
</comment>
<accession>A0A0G0HQS7</accession>
<dbReference type="AlphaFoldDB" id="A0A0G0HQS7"/>
<dbReference type="PATRIC" id="fig|1618546.3.peg.440"/>
<dbReference type="Proteomes" id="UP000034603">
    <property type="component" value="Unassembled WGS sequence"/>
</dbReference>